<dbReference type="KEGG" id="brz:CFK38_05625"/>
<keyword evidence="1" id="KW-0812">Transmembrane</keyword>
<evidence type="ECO:0000313" key="4">
    <source>
        <dbReference type="Proteomes" id="UP000218165"/>
    </source>
</evidence>
<organism evidence="3 4">
    <name type="scientific">Brachybacterium vulturis</name>
    <dbReference type="NCBI Taxonomy" id="2017484"/>
    <lineage>
        <taxon>Bacteria</taxon>
        <taxon>Bacillati</taxon>
        <taxon>Actinomycetota</taxon>
        <taxon>Actinomycetes</taxon>
        <taxon>Micrococcales</taxon>
        <taxon>Dermabacteraceae</taxon>
        <taxon>Brachybacterium</taxon>
    </lineage>
</organism>
<dbReference type="NCBIfam" id="NF041390">
    <property type="entry name" value="TadE_Rv3655c"/>
    <property type="match status" value="1"/>
</dbReference>
<name>A0A291GL47_9MICO</name>
<dbReference type="Proteomes" id="UP000218165">
    <property type="component" value="Chromosome"/>
</dbReference>
<protein>
    <recommendedName>
        <fullName evidence="2">TadE-like domain-containing protein</fullName>
    </recommendedName>
</protein>
<feature type="transmembrane region" description="Helical" evidence="1">
    <location>
        <begin position="23"/>
        <end position="43"/>
    </location>
</feature>
<keyword evidence="1" id="KW-1133">Transmembrane helix</keyword>
<evidence type="ECO:0000259" key="2">
    <source>
        <dbReference type="Pfam" id="PF07811"/>
    </source>
</evidence>
<dbReference type="EMBL" id="CP023563">
    <property type="protein sequence ID" value="ATG51069.1"/>
    <property type="molecule type" value="Genomic_DNA"/>
</dbReference>
<evidence type="ECO:0000313" key="3">
    <source>
        <dbReference type="EMBL" id="ATG51069.1"/>
    </source>
</evidence>
<dbReference type="RefSeq" id="WP_096802206.1">
    <property type="nucleotide sequence ID" value="NZ_CP023563.1"/>
</dbReference>
<evidence type="ECO:0000256" key="1">
    <source>
        <dbReference type="SAM" id="Phobius"/>
    </source>
</evidence>
<sequence length="131" mass="13352">MPRSARSSPLGDDRGSATAETAIVLPVVVVMVVVVLLTGVGLGTQLRLESAARGAARELARGEDTAAAVAVAQQIGGEGTEVTTSVAGPWVRVEVHRTLEAPAGPLLGARWTLSAEAEARREPQLLPGGAP</sequence>
<dbReference type="AlphaFoldDB" id="A0A291GL47"/>
<reference evidence="4" key="1">
    <citation type="submission" date="2017-09" db="EMBL/GenBank/DDBJ databases">
        <title>Brachybacterium sp. VM2412.</title>
        <authorList>
            <person name="Tak E.J."/>
            <person name="Bae J.-W."/>
        </authorList>
    </citation>
    <scope>NUCLEOTIDE SEQUENCE [LARGE SCALE GENOMIC DNA]</scope>
    <source>
        <strain evidence="4">VM2412</strain>
    </source>
</reference>
<keyword evidence="4" id="KW-1185">Reference proteome</keyword>
<dbReference type="InterPro" id="IPR049790">
    <property type="entry name" value="Rv3655c/TadE"/>
</dbReference>
<dbReference type="OrthoDB" id="4794044at2"/>
<feature type="domain" description="TadE-like" evidence="2">
    <location>
        <begin position="15"/>
        <end position="57"/>
    </location>
</feature>
<dbReference type="InterPro" id="IPR012495">
    <property type="entry name" value="TadE-like_dom"/>
</dbReference>
<dbReference type="Pfam" id="PF07811">
    <property type="entry name" value="TadE"/>
    <property type="match status" value="1"/>
</dbReference>
<proteinExistence type="predicted"/>
<gene>
    <name evidence="3" type="ORF">CFK38_05625</name>
</gene>
<accession>A0A291GL47</accession>
<keyword evidence="1" id="KW-0472">Membrane</keyword>